<gene>
    <name evidence="8" type="ORF">SPPG_03949</name>
</gene>
<organism evidence="8 9">
    <name type="scientific">Spizellomyces punctatus (strain DAOM BR117)</name>
    <dbReference type="NCBI Taxonomy" id="645134"/>
    <lineage>
        <taxon>Eukaryota</taxon>
        <taxon>Fungi</taxon>
        <taxon>Fungi incertae sedis</taxon>
        <taxon>Chytridiomycota</taxon>
        <taxon>Chytridiomycota incertae sedis</taxon>
        <taxon>Chytridiomycetes</taxon>
        <taxon>Spizellomycetales</taxon>
        <taxon>Spizellomycetaceae</taxon>
        <taxon>Spizellomyces</taxon>
    </lineage>
</organism>
<reference evidence="8 9" key="1">
    <citation type="submission" date="2009-08" db="EMBL/GenBank/DDBJ databases">
        <title>The Genome Sequence of Spizellomyces punctatus strain DAOM BR117.</title>
        <authorList>
            <consortium name="The Broad Institute Genome Sequencing Platform"/>
            <person name="Russ C."/>
            <person name="Cuomo C."/>
            <person name="Shea T."/>
            <person name="Young S.K."/>
            <person name="Zeng Q."/>
            <person name="Koehrsen M."/>
            <person name="Haas B."/>
            <person name="Borodovsky M."/>
            <person name="Guigo R."/>
            <person name="Alvarado L."/>
            <person name="Berlin A."/>
            <person name="Bochicchio J."/>
            <person name="Borenstein D."/>
            <person name="Chapman S."/>
            <person name="Chen Z."/>
            <person name="Engels R."/>
            <person name="Freedman E."/>
            <person name="Gellesch M."/>
            <person name="Goldberg J."/>
            <person name="Griggs A."/>
            <person name="Gujja S."/>
            <person name="Heiman D."/>
            <person name="Hepburn T."/>
            <person name="Howarth C."/>
            <person name="Jen D."/>
            <person name="Larson L."/>
            <person name="Lewis B."/>
            <person name="Mehta T."/>
            <person name="Park D."/>
            <person name="Pearson M."/>
            <person name="Roberts A."/>
            <person name="Saif S."/>
            <person name="Shenoy N."/>
            <person name="Sisk P."/>
            <person name="Stolte C."/>
            <person name="Sykes S."/>
            <person name="Thomson T."/>
            <person name="Walk T."/>
            <person name="White J."/>
            <person name="Yandava C."/>
            <person name="Burger G."/>
            <person name="Gray M.W."/>
            <person name="Holland P.W.H."/>
            <person name="King N."/>
            <person name="Lang F.B.F."/>
            <person name="Roger A.J."/>
            <person name="Ruiz-Trillo I."/>
            <person name="Lander E."/>
            <person name="Nusbaum C."/>
        </authorList>
    </citation>
    <scope>NUCLEOTIDE SEQUENCE [LARGE SCALE GENOMIC DNA]</scope>
    <source>
        <strain evidence="8 9">DAOM BR117</strain>
    </source>
</reference>
<keyword evidence="6" id="KW-0676">Redox-active center</keyword>
<dbReference type="CDD" id="cd03001">
    <property type="entry name" value="PDI_a_P5"/>
    <property type="match status" value="1"/>
</dbReference>
<dbReference type="PANTHER" id="PTHR45815:SF3">
    <property type="entry name" value="PROTEIN DISULFIDE-ISOMERASE A6"/>
    <property type="match status" value="1"/>
</dbReference>
<dbReference type="InterPro" id="IPR036249">
    <property type="entry name" value="Thioredoxin-like_sf"/>
</dbReference>
<dbReference type="VEuPathDB" id="FungiDB:SPPG_03949"/>
<dbReference type="PANTHER" id="PTHR45815">
    <property type="entry name" value="PROTEIN DISULFIDE-ISOMERASE A6"/>
    <property type="match status" value="1"/>
</dbReference>
<accession>A0A0L0HIX5</accession>
<dbReference type="Pfam" id="PF24541">
    <property type="entry name" value="Thioredox_PDIA6_C"/>
    <property type="match status" value="1"/>
</dbReference>
<evidence type="ECO:0000256" key="5">
    <source>
        <dbReference type="ARBA" id="ARBA00023235"/>
    </source>
</evidence>
<feature type="domain" description="Thioredoxin" evidence="7">
    <location>
        <begin position="38"/>
        <end position="166"/>
    </location>
</feature>
<evidence type="ECO:0000256" key="4">
    <source>
        <dbReference type="ARBA" id="ARBA00023157"/>
    </source>
</evidence>
<protein>
    <recommendedName>
        <fullName evidence="3">protein disulfide-isomerase</fullName>
        <ecNumber evidence="3">5.3.4.1</ecNumber>
    </recommendedName>
</protein>
<dbReference type="EMBL" id="KQ257455">
    <property type="protein sequence ID" value="KND00845.1"/>
    <property type="molecule type" value="Genomic_DNA"/>
</dbReference>
<dbReference type="SUPFAM" id="SSF52833">
    <property type="entry name" value="Thioredoxin-like"/>
    <property type="match status" value="3"/>
</dbReference>
<comment type="subcellular location">
    <subcellularLocation>
        <location evidence="2">Endoplasmic reticulum lumen</location>
    </subcellularLocation>
</comment>
<dbReference type="RefSeq" id="XP_016608884.1">
    <property type="nucleotide sequence ID" value="XM_016752196.1"/>
</dbReference>
<evidence type="ECO:0000256" key="2">
    <source>
        <dbReference type="ARBA" id="ARBA00004319"/>
    </source>
</evidence>
<dbReference type="InterPro" id="IPR013766">
    <property type="entry name" value="Thioredoxin_domain"/>
</dbReference>
<evidence type="ECO:0000256" key="6">
    <source>
        <dbReference type="ARBA" id="ARBA00023284"/>
    </source>
</evidence>
<dbReference type="OrthoDB" id="427280at2759"/>
<dbReference type="OMA" id="NHVKRAT"/>
<dbReference type="GO" id="GO:0015035">
    <property type="term" value="F:protein-disulfide reductase activity"/>
    <property type="evidence" value="ECO:0007669"/>
    <property type="project" value="TreeGrafter"/>
</dbReference>
<dbReference type="InterPro" id="IPR017937">
    <property type="entry name" value="Thioredoxin_CS"/>
</dbReference>
<name>A0A0L0HIX5_SPIPD</name>
<comment type="catalytic activity">
    <reaction evidence="1">
        <text>Catalyzes the rearrangement of -S-S- bonds in proteins.</text>
        <dbReference type="EC" id="5.3.4.1"/>
    </reaction>
</comment>
<dbReference type="PROSITE" id="PS51352">
    <property type="entry name" value="THIOREDOXIN_2"/>
    <property type="match status" value="1"/>
</dbReference>
<dbReference type="Pfam" id="PF00085">
    <property type="entry name" value="Thioredoxin"/>
    <property type="match status" value="1"/>
</dbReference>
<keyword evidence="4" id="KW-1015">Disulfide bond</keyword>
<keyword evidence="5 8" id="KW-0413">Isomerase</keyword>
<evidence type="ECO:0000313" key="9">
    <source>
        <dbReference type="Proteomes" id="UP000053201"/>
    </source>
</evidence>
<dbReference type="PRINTS" id="PR00421">
    <property type="entry name" value="THIOREDOXIN"/>
</dbReference>
<dbReference type="GeneID" id="27687428"/>
<sequence length="444" mass="49316">MTVPQYDGTDERQCCWRLWDLPTFEDLHKMKVTGALVWLLGVVLPAANALYSSKDAVIQLNLKNFKKEVLDTEHVVIAEFFAPWCGHCQRLVPEYKKAAEKLKGLAKVVAVDCDDKQNQPLCSQYGVQGFPTIKIFPGGVKGLPQDYQGPRTAKALVDAAIAKIPNNVLQIGGSGKRGIEYDAFLAQQAGELDKVILVSQKPSTPPLYKALSTEYKNRLILGEVKSSAKDIIEKLNVTNIPSVILIPKDSGQPILYEGPLKHAGLVKFLDKYALAKKGAPSEKKAGEKSSKSEAEVPKPIEVTSQSTFDAECVEKSGFCVLAFFAVEPEYEESVKEHTNNLSLLEDIAKLHPGFRYLWFNALDKGKNFMRTVQMSDSLPGLMAFNGKKKAYRLLTGPFDKDAINEFLTEVSNAKGRFFKLDVLPNSIRTLISKRRYVDLHYVAT</sequence>
<dbReference type="EC" id="5.3.4.1" evidence="3"/>
<evidence type="ECO:0000313" key="8">
    <source>
        <dbReference type="EMBL" id="KND00845.1"/>
    </source>
</evidence>
<dbReference type="GO" id="GO:0005788">
    <property type="term" value="C:endoplasmic reticulum lumen"/>
    <property type="evidence" value="ECO:0007669"/>
    <property type="project" value="UniProtKB-SubCell"/>
</dbReference>
<dbReference type="STRING" id="645134.A0A0L0HIX5"/>
<evidence type="ECO:0000259" key="7">
    <source>
        <dbReference type="PROSITE" id="PS51352"/>
    </source>
</evidence>
<dbReference type="InterPro" id="IPR057305">
    <property type="entry name" value="Thioredox_PDIA6_C"/>
</dbReference>
<dbReference type="PROSITE" id="PS00194">
    <property type="entry name" value="THIOREDOXIN_1"/>
    <property type="match status" value="1"/>
</dbReference>
<evidence type="ECO:0000256" key="3">
    <source>
        <dbReference type="ARBA" id="ARBA00012723"/>
    </source>
</evidence>
<dbReference type="Proteomes" id="UP000053201">
    <property type="component" value="Unassembled WGS sequence"/>
</dbReference>
<evidence type="ECO:0000256" key="1">
    <source>
        <dbReference type="ARBA" id="ARBA00001182"/>
    </source>
</evidence>
<dbReference type="AlphaFoldDB" id="A0A0L0HIX5"/>
<dbReference type="GO" id="GO:0003756">
    <property type="term" value="F:protein disulfide isomerase activity"/>
    <property type="evidence" value="ECO:0007669"/>
    <property type="project" value="UniProtKB-EC"/>
</dbReference>
<keyword evidence="9" id="KW-1185">Reference proteome</keyword>
<dbReference type="Gene3D" id="3.40.30.10">
    <property type="entry name" value="Glutaredoxin"/>
    <property type="match status" value="2"/>
</dbReference>
<dbReference type="GO" id="GO:0034976">
    <property type="term" value="P:response to endoplasmic reticulum stress"/>
    <property type="evidence" value="ECO:0007669"/>
    <property type="project" value="TreeGrafter"/>
</dbReference>
<proteinExistence type="predicted"/>
<dbReference type="eggNOG" id="KOG0191">
    <property type="taxonomic scope" value="Eukaryota"/>
</dbReference>
<dbReference type="InParanoid" id="A0A0L0HIX5"/>